<dbReference type="GO" id="GO:0016323">
    <property type="term" value="C:basolateral plasma membrane"/>
    <property type="evidence" value="ECO:0007669"/>
    <property type="project" value="Ensembl"/>
</dbReference>
<sequence>MTFSDLLERVGSMGRFQYLHVALLAFPILGMANHNLLQIFTATTPAHHCRPPPNASEETWMPLLDPSGKPEKCLRLAHKPNSSMPNTTQVATEPCLDGWVYNTTRDTIVTEWDLVCGSAKLKEMAQSIFMAGILIGGLTLGKISDRFGRKPVLTLSFLLLATSGSSTAFSPSLPVYLVFRFLCGFSISGVTLSTVILNVEWVPTSMRAISSTTIGYFYTAGQFLLPGLAYAIPQWRWLQLTVSVPYFVFSLLTWWVPESIRWLVLSGKFSKALQTLRRVATFNGKKEEGEKLSIEELKLSLQKDIALAKAKYNILDLFRNPTLCRITVCLSLSWFSTGFAYYSLAMGVEEFGVDIYILQIIFGGVDIPSKFITILSVSYLGRHITQASTLLLAGGTILSLLVTPKDMYILRTALAVFGKGCLSSSFSCLFLYTSELYPTVIRQTGLGISNMWARVGSMMAPLVKITGEVQPFIPNIVYGTMALLGGSAAFFLPETLNRPLPENFEDLQKWCKPAKETKLELEAEKEAQKTPLKSCGPQ</sequence>
<dbReference type="InterPro" id="IPR020846">
    <property type="entry name" value="MFS_dom"/>
</dbReference>
<dbReference type="GO" id="GO:0006811">
    <property type="term" value="P:monoatomic ion transport"/>
    <property type="evidence" value="ECO:0007669"/>
    <property type="project" value="UniProtKB-KW"/>
</dbReference>
<dbReference type="InterPro" id="IPR005829">
    <property type="entry name" value="Sugar_transporter_CS"/>
</dbReference>
<evidence type="ECO:0000259" key="8">
    <source>
        <dbReference type="PROSITE" id="PS50850"/>
    </source>
</evidence>
<dbReference type="STRING" id="10141.ENSCPOP00000007093"/>
<dbReference type="InterPro" id="IPR004749">
    <property type="entry name" value="Orgcat_transp/SVOP"/>
</dbReference>
<dbReference type="SUPFAM" id="SSF103473">
    <property type="entry name" value="MFS general substrate transporter"/>
    <property type="match status" value="1"/>
</dbReference>
<dbReference type="InterPro" id="IPR036259">
    <property type="entry name" value="MFS_trans_sf"/>
</dbReference>
<keyword evidence="3 7" id="KW-0812">Transmembrane</keyword>
<evidence type="ECO:0000256" key="3">
    <source>
        <dbReference type="ARBA" id="ARBA00022692"/>
    </source>
</evidence>
<feature type="transmembrane region" description="Helical" evidence="7">
    <location>
        <begin position="384"/>
        <end position="402"/>
    </location>
</feature>
<evidence type="ECO:0000256" key="4">
    <source>
        <dbReference type="ARBA" id="ARBA00022989"/>
    </source>
</evidence>
<dbReference type="InterPro" id="IPR005828">
    <property type="entry name" value="MFS_sugar_transport-like"/>
</dbReference>
<dbReference type="FunFam" id="1.20.1250.20:FF:000023">
    <property type="entry name" value="Solute carrier family 22 member 6"/>
    <property type="match status" value="1"/>
</dbReference>
<feature type="transmembrane region" description="Helical" evidence="7">
    <location>
        <begin position="244"/>
        <end position="264"/>
    </location>
</feature>
<feature type="transmembrane region" description="Helical" evidence="7">
    <location>
        <begin position="323"/>
        <end position="344"/>
    </location>
</feature>
<evidence type="ECO:0000256" key="5">
    <source>
        <dbReference type="ARBA" id="ARBA00023065"/>
    </source>
</evidence>
<proteinExistence type="inferred from homology"/>
<dbReference type="HOGENOM" id="CLU_001265_33_3_1"/>
<dbReference type="EMBL" id="AAKN02039309">
    <property type="status" value="NOT_ANNOTATED_CDS"/>
    <property type="molecule type" value="Genomic_DNA"/>
</dbReference>
<evidence type="ECO:0000256" key="7">
    <source>
        <dbReference type="SAM" id="Phobius"/>
    </source>
</evidence>
<keyword evidence="4 7" id="KW-1133">Transmembrane helix</keyword>
<evidence type="ECO:0000256" key="2">
    <source>
        <dbReference type="ARBA" id="ARBA00009203"/>
    </source>
</evidence>
<organism evidence="9 10">
    <name type="scientific">Cavia porcellus</name>
    <name type="common">Guinea pig</name>
    <dbReference type="NCBI Taxonomy" id="10141"/>
    <lineage>
        <taxon>Eukaryota</taxon>
        <taxon>Metazoa</taxon>
        <taxon>Chordata</taxon>
        <taxon>Craniata</taxon>
        <taxon>Vertebrata</taxon>
        <taxon>Euteleostomi</taxon>
        <taxon>Mammalia</taxon>
        <taxon>Eutheria</taxon>
        <taxon>Euarchontoglires</taxon>
        <taxon>Glires</taxon>
        <taxon>Rodentia</taxon>
        <taxon>Hystricomorpha</taxon>
        <taxon>Caviidae</taxon>
        <taxon>Cavia</taxon>
    </lineage>
</organism>
<evidence type="ECO:0000313" key="10">
    <source>
        <dbReference type="Proteomes" id="UP000005447"/>
    </source>
</evidence>
<keyword evidence="5" id="KW-0406">Ion transport</keyword>
<dbReference type="GO" id="GO:0042910">
    <property type="term" value="F:xenobiotic transmembrane transporter activity"/>
    <property type="evidence" value="ECO:0007669"/>
    <property type="project" value="Ensembl"/>
</dbReference>
<dbReference type="PROSITE" id="PS50850">
    <property type="entry name" value="MFS"/>
    <property type="match status" value="1"/>
</dbReference>
<dbReference type="Ensembl" id="ENSCPOT00000007955.3">
    <property type="protein sequence ID" value="ENSCPOP00000007093.3"/>
    <property type="gene ID" value="ENSCPOG00000007880.4"/>
</dbReference>
<feature type="transmembrane region" description="Helical" evidence="7">
    <location>
        <begin position="177"/>
        <end position="202"/>
    </location>
</feature>
<accession>H0VB30</accession>
<comment type="similarity">
    <text evidence="2">Belongs to the major facilitator (TC 2.A.1) superfamily. Organic cation transporter (TC 2.A.1.19) family.</text>
</comment>
<dbReference type="eggNOG" id="KOG0255">
    <property type="taxonomic scope" value="Eukaryota"/>
</dbReference>
<gene>
    <name evidence="9" type="primary">SLC22A8</name>
</gene>
<reference evidence="9" key="3">
    <citation type="submission" date="2025-09" db="UniProtKB">
        <authorList>
            <consortium name="Ensembl"/>
        </authorList>
    </citation>
    <scope>IDENTIFICATION</scope>
    <source>
        <strain evidence="9">2N</strain>
    </source>
</reference>
<dbReference type="Bgee" id="ENSCPOG00000007880">
    <property type="expression patterns" value="Expressed in adult mammalian kidney and 3 other cell types or tissues"/>
</dbReference>
<dbReference type="GO" id="GO:0015101">
    <property type="term" value="F:organic cation transmembrane transporter activity"/>
    <property type="evidence" value="ECO:0007669"/>
    <property type="project" value="UniProtKB-ARBA"/>
</dbReference>
<reference evidence="10" key="1">
    <citation type="journal article" date="2011" name="Nature">
        <title>A high-resolution map of human evolutionary constraint using 29 mammals.</title>
        <authorList>
            <person name="Lindblad-Toh K."/>
            <person name="Garber M."/>
            <person name="Zuk O."/>
            <person name="Lin M.F."/>
            <person name="Parker B.J."/>
            <person name="Washietl S."/>
            <person name="Kheradpour P."/>
            <person name="Ernst J."/>
            <person name="Jordan G."/>
            <person name="Mauceli E."/>
            <person name="Ward L.D."/>
            <person name="Lowe C.B."/>
            <person name="Holloway A.K."/>
            <person name="Clamp M."/>
            <person name="Gnerre S."/>
            <person name="Alfoldi J."/>
            <person name="Beal K."/>
            <person name="Chang J."/>
            <person name="Clawson H."/>
            <person name="Cuff J."/>
            <person name="Di Palma F."/>
            <person name="Fitzgerald S."/>
            <person name="Flicek P."/>
            <person name="Guttman M."/>
            <person name="Hubisz M.J."/>
            <person name="Jaffe D.B."/>
            <person name="Jungreis I."/>
            <person name="Kent W.J."/>
            <person name="Kostka D."/>
            <person name="Lara M."/>
            <person name="Martins A.L."/>
            <person name="Massingham T."/>
            <person name="Moltke I."/>
            <person name="Raney B.J."/>
            <person name="Rasmussen M.D."/>
            <person name="Robinson J."/>
            <person name="Stark A."/>
            <person name="Vilella A.J."/>
            <person name="Wen J."/>
            <person name="Xie X."/>
            <person name="Zody M.C."/>
            <person name="Baldwin J."/>
            <person name="Bloom T."/>
            <person name="Chin C.W."/>
            <person name="Heiman D."/>
            <person name="Nicol R."/>
            <person name="Nusbaum C."/>
            <person name="Young S."/>
            <person name="Wilkinson J."/>
            <person name="Worley K.C."/>
            <person name="Kovar C.L."/>
            <person name="Muzny D.M."/>
            <person name="Gibbs R.A."/>
            <person name="Cree A."/>
            <person name="Dihn H.H."/>
            <person name="Fowler G."/>
            <person name="Jhangiani S."/>
            <person name="Joshi V."/>
            <person name="Lee S."/>
            <person name="Lewis L.R."/>
            <person name="Nazareth L.V."/>
            <person name="Okwuonu G."/>
            <person name="Santibanez J."/>
            <person name="Warren W.C."/>
            <person name="Mardis E.R."/>
            <person name="Weinstock G.M."/>
            <person name="Wilson R.K."/>
            <person name="Delehaunty K."/>
            <person name="Dooling D."/>
            <person name="Fronik C."/>
            <person name="Fulton L."/>
            <person name="Fulton B."/>
            <person name="Graves T."/>
            <person name="Minx P."/>
            <person name="Sodergren E."/>
            <person name="Birney E."/>
            <person name="Margulies E.H."/>
            <person name="Herrero J."/>
            <person name="Green E.D."/>
            <person name="Haussler D."/>
            <person name="Siepel A."/>
            <person name="Goldman N."/>
            <person name="Pollard K.S."/>
            <person name="Pedersen J.S."/>
            <person name="Lander E.S."/>
            <person name="Kellis M."/>
        </authorList>
    </citation>
    <scope>NUCLEOTIDE SEQUENCE [LARGE SCALE GENOMIC DNA]</scope>
    <source>
        <strain evidence="10">2N</strain>
    </source>
</reference>
<dbReference type="InParanoid" id="H0VB30"/>
<feature type="domain" description="Major facilitator superfamily (MFS) profile" evidence="8">
    <location>
        <begin position="83"/>
        <end position="497"/>
    </location>
</feature>
<evidence type="ECO:0000256" key="6">
    <source>
        <dbReference type="ARBA" id="ARBA00023136"/>
    </source>
</evidence>
<dbReference type="PANTHER" id="PTHR24064">
    <property type="entry name" value="SOLUTE CARRIER FAMILY 22 MEMBER"/>
    <property type="match status" value="1"/>
</dbReference>
<feature type="transmembrane region" description="Helical" evidence="7">
    <location>
        <begin position="214"/>
        <end position="232"/>
    </location>
</feature>
<dbReference type="GO" id="GO:0016324">
    <property type="term" value="C:apical plasma membrane"/>
    <property type="evidence" value="ECO:0007669"/>
    <property type="project" value="Ensembl"/>
</dbReference>
<dbReference type="AlphaFoldDB" id="H0VB30"/>
<keyword evidence="5" id="KW-0813">Transport</keyword>
<dbReference type="PROSITE" id="PS00216">
    <property type="entry name" value="SUGAR_TRANSPORT_1"/>
    <property type="match status" value="1"/>
</dbReference>
<evidence type="ECO:0000313" key="9">
    <source>
        <dbReference type="Ensembl" id="ENSCPOP00000007093.3"/>
    </source>
</evidence>
<feature type="transmembrane region" description="Helical" evidence="7">
    <location>
        <begin position="152"/>
        <end position="171"/>
    </location>
</feature>
<dbReference type="Gene3D" id="1.20.1250.20">
    <property type="entry name" value="MFS general substrate transporter like domains"/>
    <property type="match status" value="1"/>
</dbReference>
<protein>
    <submittedName>
        <fullName evidence="9">Solute carrier family 22 member 8</fullName>
    </submittedName>
</protein>
<dbReference type="Pfam" id="PF00083">
    <property type="entry name" value="Sugar_tr"/>
    <property type="match status" value="1"/>
</dbReference>
<keyword evidence="10" id="KW-1185">Reference proteome</keyword>
<dbReference type="NCBIfam" id="TIGR00898">
    <property type="entry name" value="2A0119"/>
    <property type="match status" value="1"/>
</dbReference>
<dbReference type="GO" id="GO:0005452">
    <property type="term" value="F:solute:inorganic anion antiporter activity"/>
    <property type="evidence" value="ECO:0007669"/>
    <property type="project" value="Ensembl"/>
</dbReference>
<dbReference type="GO" id="GO:0012505">
    <property type="term" value="C:endomembrane system"/>
    <property type="evidence" value="ECO:0007669"/>
    <property type="project" value="UniProtKB-SubCell"/>
</dbReference>
<comment type="subcellular location">
    <subcellularLocation>
        <location evidence="1">Endomembrane system</location>
        <topology evidence="1">Multi-pass membrane protein</topology>
    </subcellularLocation>
</comment>
<keyword evidence="6 7" id="KW-0472">Membrane</keyword>
<dbReference type="FunCoup" id="H0VB30">
    <property type="interactions" value="21"/>
</dbReference>
<dbReference type="VEuPathDB" id="HostDB:ENSCPOG00000007880"/>
<dbReference type="GeneTree" id="ENSGT00940000154901"/>
<reference evidence="9" key="2">
    <citation type="submission" date="2025-08" db="UniProtKB">
        <authorList>
            <consortium name="Ensembl"/>
        </authorList>
    </citation>
    <scope>IDENTIFICATION</scope>
    <source>
        <strain evidence="9">2N</strain>
    </source>
</reference>
<dbReference type="GO" id="GO:0008514">
    <property type="term" value="F:organic anion transmembrane transporter activity"/>
    <property type="evidence" value="ECO:0007669"/>
    <property type="project" value="Ensembl"/>
</dbReference>
<dbReference type="OMA" id="CGGLMPN"/>
<feature type="transmembrane region" description="Helical" evidence="7">
    <location>
        <begin position="356"/>
        <end position="377"/>
    </location>
</feature>
<dbReference type="GO" id="GO:0015132">
    <property type="term" value="F:prostaglandin transmembrane transporter activity"/>
    <property type="evidence" value="ECO:0007669"/>
    <property type="project" value="Ensembl"/>
</dbReference>
<name>H0VB30_CAVPO</name>
<evidence type="ECO:0000256" key="1">
    <source>
        <dbReference type="ARBA" id="ARBA00004127"/>
    </source>
</evidence>
<dbReference type="Proteomes" id="UP000005447">
    <property type="component" value="Unassembled WGS sequence"/>
</dbReference>